<dbReference type="Gene3D" id="2.70.70.10">
    <property type="entry name" value="Glucose Permease (Domain IIA)"/>
    <property type="match status" value="1"/>
</dbReference>
<dbReference type="PROSITE" id="PS00371">
    <property type="entry name" value="PTS_EIIA_TYPE_1_HIS"/>
    <property type="match status" value="1"/>
</dbReference>
<dbReference type="RefSeq" id="WP_002517155.1">
    <property type="nucleotide sequence ID" value="NZ_AP019664.1"/>
</dbReference>
<dbReference type="GeneID" id="92856281"/>
<evidence type="ECO:0000313" key="7">
    <source>
        <dbReference type="EMBL" id="PGF35025.1"/>
    </source>
</evidence>
<keyword evidence="6" id="KW-0418">Kinase</keyword>
<organism evidence="7 8">
    <name type="scientific">Cutibacterium acnes</name>
    <name type="common">Propionibacterium acnes</name>
    <dbReference type="NCBI Taxonomy" id="1747"/>
    <lineage>
        <taxon>Bacteria</taxon>
        <taxon>Bacillati</taxon>
        <taxon>Actinomycetota</taxon>
        <taxon>Actinomycetes</taxon>
        <taxon>Propionibacteriales</taxon>
        <taxon>Propionibacteriaceae</taxon>
        <taxon>Cutibacterium</taxon>
    </lineage>
</organism>
<dbReference type="AlphaFoldDB" id="A0A2B7JRY0"/>
<evidence type="ECO:0000256" key="3">
    <source>
        <dbReference type="ARBA" id="ARBA00022597"/>
    </source>
</evidence>
<dbReference type="GO" id="GO:0009401">
    <property type="term" value="P:phosphoenolpyruvate-dependent sugar phosphotransferase system"/>
    <property type="evidence" value="ECO:0007669"/>
    <property type="project" value="UniProtKB-KW"/>
</dbReference>
<keyword evidence="2" id="KW-0813">Transport</keyword>
<keyword evidence="4" id="KW-0808">Transferase</keyword>
<evidence type="ECO:0000256" key="5">
    <source>
        <dbReference type="ARBA" id="ARBA00022683"/>
    </source>
</evidence>
<dbReference type="InterPro" id="IPR001127">
    <property type="entry name" value="PTS_EIIA_1_perm"/>
</dbReference>
<comment type="subcellular location">
    <subcellularLocation>
        <location evidence="1">Cytoplasm</location>
    </subcellularLocation>
</comment>
<dbReference type="OrthoDB" id="9797715at2"/>
<comment type="caution">
    <text evidence="7">The sequence shown here is derived from an EMBL/GenBank/DDBJ whole genome shotgun (WGS) entry which is preliminary data.</text>
</comment>
<dbReference type="GO" id="GO:0005737">
    <property type="term" value="C:cytoplasm"/>
    <property type="evidence" value="ECO:0007669"/>
    <property type="project" value="UniProtKB-SubCell"/>
</dbReference>
<dbReference type="GO" id="GO:0016301">
    <property type="term" value="F:kinase activity"/>
    <property type="evidence" value="ECO:0007669"/>
    <property type="project" value="UniProtKB-KW"/>
</dbReference>
<dbReference type="SUPFAM" id="SSF51261">
    <property type="entry name" value="Duplicated hybrid motif"/>
    <property type="match status" value="1"/>
</dbReference>
<proteinExistence type="predicted"/>
<dbReference type="NCBIfam" id="TIGR00830">
    <property type="entry name" value="PTBA"/>
    <property type="match status" value="1"/>
</dbReference>
<dbReference type="PROSITE" id="PS51093">
    <property type="entry name" value="PTS_EIIA_TYPE_1"/>
    <property type="match status" value="1"/>
</dbReference>
<name>A0A2B7JRY0_CUTAC</name>
<dbReference type="PANTHER" id="PTHR45008">
    <property type="entry name" value="PTS SYSTEM GLUCOSE-SPECIFIC EIIA COMPONENT"/>
    <property type="match status" value="1"/>
</dbReference>
<sequence>MSIFRKRRKATPLTIAAPVSGEIIDIADVPDPVFAGKHMGPGFAVAPVSGDFTSPIDGLVMLVAPTLHAVSLRADNGAEVLVHVGVDTVELKGEGFTAHVNEGDRVRTGDPLLSVDLDSIRPRVPSLISPVVVTNAAGFTISERSNDPASVLSVTAG</sequence>
<dbReference type="InterPro" id="IPR011055">
    <property type="entry name" value="Dup_hybrid_motif"/>
</dbReference>
<evidence type="ECO:0000256" key="4">
    <source>
        <dbReference type="ARBA" id="ARBA00022679"/>
    </source>
</evidence>
<dbReference type="FunFam" id="2.70.70.10:FF:000001">
    <property type="entry name" value="PTS system glucose-specific IIA component"/>
    <property type="match status" value="1"/>
</dbReference>
<reference evidence="7 8" key="1">
    <citation type="submission" date="2017-02" db="EMBL/GenBank/DDBJ databases">
        <title>Prevalence of linear plasmids in Cutibacterium acnes isolates obtained from cancerous prostatic tissue.</title>
        <authorList>
            <person name="Davidsson S."/>
            <person name="Bruggemann H."/>
        </authorList>
    </citation>
    <scope>NUCLEOTIDE SEQUENCE [LARGE SCALE GENOMIC DNA]</scope>
    <source>
        <strain evidence="7 8">11-78</strain>
    </source>
</reference>
<protein>
    <submittedName>
        <fullName evidence="7">PTS glucose transporter subunit IIA</fullName>
    </submittedName>
</protein>
<evidence type="ECO:0000313" key="8">
    <source>
        <dbReference type="Proteomes" id="UP000226191"/>
    </source>
</evidence>
<gene>
    <name evidence="7" type="ORF">B1B09_05285</name>
</gene>
<accession>A0A2B7JRY0</accession>
<dbReference type="PANTHER" id="PTHR45008:SF1">
    <property type="entry name" value="PTS SYSTEM GLUCOSE-SPECIFIC EIIA COMPONENT"/>
    <property type="match status" value="1"/>
</dbReference>
<dbReference type="Pfam" id="PF00358">
    <property type="entry name" value="PTS_EIIA_1"/>
    <property type="match status" value="1"/>
</dbReference>
<evidence type="ECO:0000256" key="6">
    <source>
        <dbReference type="ARBA" id="ARBA00022777"/>
    </source>
</evidence>
<evidence type="ECO:0000256" key="2">
    <source>
        <dbReference type="ARBA" id="ARBA00022448"/>
    </source>
</evidence>
<dbReference type="EMBL" id="MVCE01000002">
    <property type="protein sequence ID" value="PGF35025.1"/>
    <property type="molecule type" value="Genomic_DNA"/>
</dbReference>
<dbReference type="Proteomes" id="UP000226191">
    <property type="component" value="Unassembled WGS sequence"/>
</dbReference>
<keyword evidence="5" id="KW-0598">Phosphotransferase system</keyword>
<evidence type="ECO:0000256" key="1">
    <source>
        <dbReference type="ARBA" id="ARBA00004496"/>
    </source>
</evidence>
<dbReference type="InterPro" id="IPR050890">
    <property type="entry name" value="PTS_EIIA_component"/>
</dbReference>
<keyword evidence="3 7" id="KW-0762">Sugar transport</keyword>